<protein>
    <submittedName>
        <fullName evidence="2">SOCS box domain-containing protein</fullName>
    </submittedName>
</protein>
<dbReference type="AlphaFoldDB" id="A0A915EGD4"/>
<name>A0A915EGD4_9BILA</name>
<dbReference type="Proteomes" id="UP000887574">
    <property type="component" value="Unplaced"/>
</dbReference>
<keyword evidence="1" id="KW-1185">Reference proteome</keyword>
<proteinExistence type="predicted"/>
<sequence>MVSFRNIKWLDGVGDFDEDEVYSNDQLPSYYFTSGDLELCLSPSGRFLFVHLRDQEYVTSQLNSDVSIQTVSSVVVYLDKFPEQRTLRQRVISINHREHEADFVGHRVFRLNESRFAFARFIERFDYGPDYCAISNEQGGQILRFSKNPVLSGAFAVSTSRHPFFGRPTLFSAEAPDDLFFPFLGDASRLRNFAAAESSDNPNSWPNTAFHRYSFSSQELSMQSAAPCYRTGFPVFFEANATSSQRLGRQRGSRMTPTEVTLYPASSSALRTMLFFSRLVTASTLYWTSMRWIFEPLFAFSFTLYFRLLLSYTLSSVREELHKCVRKLFPSYTISSGILDTSEWRWISTFNIPGSLSSKIISESSLEQVSYNCIWRTKCVSILSRPVMNNKCISLRRIVEMKLQRFPNIALKEAGKKLIRYYDRC</sequence>
<accession>A0A915EGD4</accession>
<evidence type="ECO:0000313" key="2">
    <source>
        <dbReference type="WBParaSite" id="jg5605"/>
    </source>
</evidence>
<dbReference type="WBParaSite" id="jg5605">
    <property type="protein sequence ID" value="jg5605"/>
    <property type="gene ID" value="jg5605"/>
</dbReference>
<organism evidence="1 2">
    <name type="scientific">Ditylenchus dipsaci</name>
    <dbReference type="NCBI Taxonomy" id="166011"/>
    <lineage>
        <taxon>Eukaryota</taxon>
        <taxon>Metazoa</taxon>
        <taxon>Ecdysozoa</taxon>
        <taxon>Nematoda</taxon>
        <taxon>Chromadorea</taxon>
        <taxon>Rhabditida</taxon>
        <taxon>Tylenchina</taxon>
        <taxon>Tylenchomorpha</taxon>
        <taxon>Sphaerularioidea</taxon>
        <taxon>Anguinidae</taxon>
        <taxon>Anguininae</taxon>
        <taxon>Ditylenchus</taxon>
    </lineage>
</organism>
<reference evidence="2" key="1">
    <citation type="submission" date="2022-11" db="UniProtKB">
        <authorList>
            <consortium name="WormBaseParasite"/>
        </authorList>
    </citation>
    <scope>IDENTIFICATION</scope>
</reference>
<evidence type="ECO:0000313" key="1">
    <source>
        <dbReference type="Proteomes" id="UP000887574"/>
    </source>
</evidence>